<dbReference type="GO" id="GO:0022857">
    <property type="term" value="F:transmembrane transporter activity"/>
    <property type="evidence" value="ECO:0007669"/>
    <property type="project" value="InterPro"/>
</dbReference>
<dbReference type="GO" id="GO:0016020">
    <property type="term" value="C:membrane"/>
    <property type="evidence" value="ECO:0007669"/>
    <property type="project" value="UniProtKB-SubCell"/>
</dbReference>
<feature type="transmembrane region" description="Helical" evidence="6">
    <location>
        <begin position="132"/>
        <end position="156"/>
    </location>
</feature>
<evidence type="ECO:0000256" key="5">
    <source>
        <dbReference type="ARBA" id="ARBA00023136"/>
    </source>
</evidence>
<feature type="transmembrane region" description="Helical" evidence="6">
    <location>
        <begin position="43"/>
        <end position="67"/>
    </location>
</feature>
<keyword evidence="2" id="KW-0813">Transport</keyword>
<dbReference type="PANTHER" id="PTHR45649">
    <property type="entry name" value="AMINO-ACID PERMEASE BAT1"/>
    <property type="match status" value="1"/>
</dbReference>
<feature type="transmembrane region" description="Helical" evidence="6">
    <location>
        <begin position="208"/>
        <end position="227"/>
    </location>
</feature>
<protein>
    <submittedName>
        <fullName evidence="7">Amino acid/polyamine transporter I</fullName>
    </submittedName>
</protein>
<feature type="transmembrane region" description="Helical" evidence="6">
    <location>
        <begin position="512"/>
        <end position="531"/>
    </location>
</feature>
<evidence type="ECO:0000256" key="3">
    <source>
        <dbReference type="ARBA" id="ARBA00022692"/>
    </source>
</evidence>
<name>A0A5N5WIG6_9EURO</name>
<dbReference type="Proteomes" id="UP000326565">
    <property type="component" value="Unassembled WGS sequence"/>
</dbReference>
<feature type="transmembrane region" description="Helical" evidence="6">
    <location>
        <begin position="176"/>
        <end position="196"/>
    </location>
</feature>
<evidence type="ECO:0000256" key="1">
    <source>
        <dbReference type="ARBA" id="ARBA00004141"/>
    </source>
</evidence>
<sequence length="544" mass="59259">MDRHELKQISPGMLREIENPSGENMDDVNLARIGKRAVLRRNFGMMSILGFSCTILITWEGIAALFIQAFQNGGPAGSIYGFLFVWVGITATFVVLSELTSMAPTAGGQYHWCSMLAPQSTMKLSSYATGESTCMGIICWLTVIGWQATYATAIYLNGTYIAAMISLTHSDYVPQAWHMTLYSYATAIIGLAINCVGGKLLPRFEGTILILHILGFFAILIPLTYMAEHKSAKEVFTHFLNEGQWPSQGLSFFIGLIGPVFAFAGGDAAVHMAEEISNASVYVPWSLMLTVLINGSFGFAMLLALLFCFGDIDRALNDPTGLPFIGIFLQATASIPGTAVMASIIIVMCFCTSVGMLASASRQFWSFSRDRGIPGWRLWSQVTTRTAIPTYTVVLTTTISCLLNLINIGSSVAFNSLVAMSTSGLYLSYMTVAGLLLYRRCTGGILSRNSNRSGRGSETIINTAGAQLIWGPFHVGGIWGIIINVFSLFYMSIATFFSFWPPNNHADVQSMNYSVVGTGGTIILSLIYYFVRARRVYSGPVVET</sequence>
<dbReference type="EMBL" id="ML732402">
    <property type="protein sequence ID" value="KAB8068296.1"/>
    <property type="molecule type" value="Genomic_DNA"/>
</dbReference>
<evidence type="ECO:0000256" key="2">
    <source>
        <dbReference type="ARBA" id="ARBA00022448"/>
    </source>
</evidence>
<evidence type="ECO:0000256" key="6">
    <source>
        <dbReference type="SAM" id="Phobius"/>
    </source>
</evidence>
<keyword evidence="4 6" id="KW-1133">Transmembrane helix</keyword>
<feature type="transmembrane region" description="Helical" evidence="6">
    <location>
        <begin position="478"/>
        <end position="500"/>
    </location>
</feature>
<evidence type="ECO:0000256" key="4">
    <source>
        <dbReference type="ARBA" id="ARBA00022989"/>
    </source>
</evidence>
<feature type="transmembrane region" description="Helical" evidence="6">
    <location>
        <begin position="327"/>
        <end position="360"/>
    </location>
</feature>
<proteinExistence type="predicted"/>
<keyword evidence="5 6" id="KW-0472">Membrane</keyword>
<feature type="transmembrane region" description="Helical" evidence="6">
    <location>
        <begin position="247"/>
        <end position="270"/>
    </location>
</feature>
<dbReference type="AlphaFoldDB" id="A0A5N5WIG6"/>
<dbReference type="PANTHER" id="PTHR45649:SF1">
    <property type="entry name" value="TRANSPORTER, PUTATIVE (EUROFUNG)-RELATED"/>
    <property type="match status" value="1"/>
</dbReference>
<organism evidence="7 8">
    <name type="scientific">Aspergillus leporis</name>
    <dbReference type="NCBI Taxonomy" id="41062"/>
    <lineage>
        <taxon>Eukaryota</taxon>
        <taxon>Fungi</taxon>
        <taxon>Dikarya</taxon>
        <taxon>Ascomycota</taxon>
        <taxon>Pezizomycotina</taxon>
        <taxon>Eurotiomycetes</taxon>
        <taxon>Eurotiomycetidae</taxon>
        <taxon>Eurotiales</taxon>
        <taxon>Aspergillaceae</taxon>
        <taxon>Aspergillus</taxon>
        <taxon>Aspergillus subgen. Circumdati</taxon>
    </lineage>
</organism>
<dbReference type="OrthoDB" id="3257095at2759"/>
<evidence type="ECO:0000313" key="8">
    <source>
        <dbReference type="Proteomes" id="UP000326565"/>
    </source>
</evidence>
<reference evidence="7 8" key="1">
    <citation type="submission" date="2019-04" db="EMBL/GenBank/DDBJ databases">
        <title>Friends and foes A comparative genomics study of 23 Aspergillus species from section Flavi.</title>
        <authorList>
            <consortium name="DOE Joint Genome Institute"/>
            <person name="Kjaerbolling I."/>
            <person name="Vesth T."/>
            <person name="Frisvad J.C."/>
            <person name="Nybo J.L."/>
            <person name="Theobald S."/>
            <person name="Kildgaard S."/>
            <person name="Isbrandt T."/>
            <person name="Kuo A."/>
            <person name="Sato A."/>
            <person name="Lyhne E.K."/>
            <person name="Kogle M.E."/>
            <person name="Wiebenga A."/>
            <person name="Kun R.S."/>
            <person name="Lubbers R.J."/>
            <person name="Makela M.R."/>
            <person name="Barry K."/>
            <person name="Chovatia M."/>
            <person name="Clum A."/>
            <person name="Daum C."/>
            <person name="Haridas S."/>
            <person name="He G."/>
            <person name="LaButti K."/>
            <person name="Lipzen A."/>
            <person name="Mondo S."/>
            <person name="Riley R."/>
            <person name="Salamov A."/>
            <person name="Simmons B.A."/>
            <person name="Magnuson J.K."/>
            <person name="Henrissat B."/>
            <person name="Mortensen U.H."/>
            <person name="Larsen T.O."/>
            <person name="Devries R.P."/>
            <person name="Grigoriev I.V."/>
            <person name="Machida M."/>
            <person name="Baker S.E."/>
            <person name="Andersen M.R."/>
        </authorList>
    </citation>
    <scope>NUCLEOTIDE SEQUENCE [LARGE SCALE GENOMIC DNA]</scope>
    <source>
        <strain evidence="7 8">CBS 151.66</strain>
    </source>
</reference>
<dbReference type="Pfam" id="PF13520">
    <property type="entry name" value="AA_permease_2"/>
    <property type="match status" value="1"/>
</dbReference>
<evidence type="ECO:0000313" key="7">
    <source>
        <dbReference type="EMBL" id="KAB8068296.1"/>
    </source>
</evidence>
<feature type="transmembrane region" description="Helical" evidence="6">
    <location>
        <begin position="79"/>
        <end position="96"/>
    </location>
</feature>
<feature type="transmembrane region" description="Helical" evidence="6">
    <location>
        <begin position="282"/>
        <end position="307"/>
    </location>
</feature>
<keyword evidence="3 6" id="KW-0812">Transmembrane</keyword>
<dbReference type="Gene3D" id="1.20.1740.10">
    <property type="entry name" value="Amino acid/polyamine transporter I"/>
    <property type="match status" value="1"/>
</dbReference>
<comment type="subcellular location">
    <subcellularLocation>
        <location evidence="1">Membrane</location>
        <topology evidence="1">Multi-pass membrane protein</topology>
    </subcellularLocation>
</comment>
<feature type="transmembrane region" description="Helical" evidence="6">
    <location>
        <begin position="412"/>
        <end position="438"/>
    </location>
</feature>
<keyword evidence="8" id="KW-1185">Reference proteome</keyword>
<gene>
    <name evidence="7" type="ORF">BDV29DRAFT_162519</name>
</gene>
<dbReference type="InterPro" id="IPR002293">
    <property type="entry name" value="AA/rel_permease1"/>
</dbReference>
<accession>A0A5N5WIG6</accession>
<feature type="transmembrane region" description="Helical" evidence="6">
    <location>
        <begin position="387"/>
        <end position="406"/>
    </location>
</feature>